<evidence type="ECO:0000256" key="3">
    <source>
        <dbReference type="ARBA" id="ARBA00008557"/>
    </source>
</evidence>
<evidence type="ECO:0000313" key="12">
    <source>
        <dbReference type="Proteomes" id="UP001177003"/>
    </source>
</evidence>
<dbReference type="InterPro" id="IPR000504">
    <property type="entry name" value="RRM_dom"/>
</dbReference>
<dbReference type="AlphaFoldDB" id="A0AA36E2Y9"/>
<keyword evidence="7" id="KW-0539">Nucleus</keyword>
<keyword evidence="12" id="KW-1185">Reference proteome</keyword>
<evidence type="ECO:0000256" key="7">
    <source>
        <dbReference type="ARBA" id="ARBA00023242"/>
    </source>
</evidence>
<evidence type="ECO:0000256" key="1">
    <source>
        <dbReference type="ARBA" id="ARBA00004123"/>
    </source>
</evidence>
<sequence length="441" mass="49808">MAKCVLLQASPPRPPLLISPRRLLPPPPTGNPFTLYAGDLHPSVNEIDLYFFFSVIGPLHSVHLCRDRFSHKSLRYAYINFYFPFNAADALCRLNHMELKGKSIRLMWCQRDPILRKTGIGNLFVKNLDLSIHEAKLEQVFGIFGRILSCKIAKEGNGKSKGFGFVQFDSEESALDALDALNGCVLKGKILTVAKYLKKSERKEPQFTNVYVKNLDENFTESSLIEKFSEYGKVTSAVIMNDEEGKSKGFGFVNFESHDNAKIAIEALNGEVIGLKKLYVGKAMMKAARDSFLRRTHDQKTKPIITSNLYVRNLATSVNEKDLREVFGAFGCVVFTKVIRFSNGVSKGIASVCFSKPEEAMKAVKNLNGFCYHGKYMKVTVAMSREEYARRLQTLFPFNFFYKAPNLKPYLETKVQRDDHHQVNETKTSSCNCGFAKSCNE</sequence>
<dbReference type="InterPro" id="IPR012677">
    <property type="entry name" value="Nucleotide-bd_a/b_plait_sf"/>
</dbReference>
<dbReference type="SMART" id="SM00360">
    <property type="entry name" value="RRM"/>
    <property type="match status" value="4"/>
</dbReference>
<organism evidence="11 12">
    <name type="scientific">Lactuca saligna</name>
    <name type="common">Willowleaf lettuce</name>
    <dbReference type="NCBI Taxonomy" id="75948"/>
    <lineage>
        <taxon>Eukaryota</taxon>
        <taxon>Viridiplantae</taxon>
        <taxon>Streptophyta</taxon>
        <taxon>Embryophyta</taxon>
        <taxon>Tracheophyta</taxon>
        <taxon>Spermatophyta</taxon>
        <taxon>Magnoliopsida</taxon>
        <taxon>eudicotyledons</taxon>
        <taxon>Gunneridae</taxon>
        <taxon>Pentapetalae</taxon>
        <taxon>asterids</taxon>
        <taxon>campanulids</taxon>
        <taxon>Asterales</taxon>
        <taxon>Asteraceae</taxon>
        <taxon>Cichorioideae</taxon>
        <taxon>Cichorieae</taxon>
        <taxon>Lactucinae</taxon>
        <taxon>Lactuca</taxon>
    </lineage>
</organism>
<feature type="domain" description="RRM" evidence="10">
    <location>
        <begin position="208"/>
        <end position="285"/>
    </location>
</feature>
<dbReference type="InterPro" id="IPR003954">
    <property type="entry name" value="RRM_euk-type"/>
</dbReference>
<proteinExistence type="inferred from homology"/>
<name>A0AA36E2Y9_LACSI</name>
<evidence type="ECO:0000256" key="9">
    <source>
        <dbReference type="PROSITE-ProRule" id="PRU00176"/>
    </source>
</evidence>
<dbReference type="Gene3D" id="3.30.70.330">
    <property type="match status" value="4"/>
</dbReference>
<keyword evidence="4" id="KW-0963">Cytoplasm</keyword>
<comment type="similarity">
    <text evidence="3">Belongs to the polyadenylate-binding protein type-1 family.</text>
</comment>
<dbReference type="FunFam" id="3.30.70.330:FF:000651">
    <property type="entry name" value="Poly(A) binding protein cytoplasmic 1 like"/>
    <property type="match status" value="1"/>
</dbReference>
<dbReference type="PANTHER" id="PTHR48025:SF1">
    <property type="entry name" value="RRM DOMAIN-CONTAINING PROTEIN"/>
    <property type="match status" value="1"/>
</dbReference>
<feature type="domain" description="RRM" evidence="10">
    <location>
        <begin position="33"/>
        <end position="111"/>
    </location>
</feature>
<dbReference type="SMART" id="SM00361">
    <property type="entry name" value="RRM_1"/>
    <property type="match status" value="3"/>
</dbReference>
<dbReference type="Pfam" id="PF00076">
    <property type="entry name" value="RRM_1"/>
    <property type="match status" value="4"/>
</dbReference>
<dbReference type="InterPro" id="IPR050502">
    <property type="entry name" value="Euk_RNA-bind_prot"/>
</dbReference>
<evidence type="ECO:0000256" key="8">
    <source>
        <dbReference type="ARBA" id="ARBA00054110"/>
    </source>
</evidence>
<comment type="function">
    <text evidence="8">Binds the poly(A) tail of mRNA. Appears to be an important mediator of the multiple roles of the poly(A) tail in mRNA biogenesis, stability and translation.</text>
</comment>
<evidence type="ECO:0000256" key="5">
    <source>
        <dbReference type="ARBA" id="ARBA00022737"/>
    </source>
</evidence>
<dbReference type="SUPFAM" id="SSF54928">
    <property type="entry name" value="RNA-binding domain, RBD"/>
    <property type="match status" value="2"/>
</dbReference>
<protein>
    <recommendedName>
        <fullName evidence="10">RRM domain-containing protein</fullName>
    </recommendedName>
</protein>
<dbReference type="GO" id="GO:0003729">
    <property type="term" value="F:mRNA binding"/>
    <property type="evidence" value="ECO:0007669"/>
    <property type="project" value="TreeGrafter"/>
</dbReference>
<evidence type="ECO:0000259" key="10">
    <source>
        <dbReference type="PROSITE" id="PS50102"/>
    </source>
</evidence>
<dbReference type="InterPro" id="IPR035979">
    <property type="entry name" value="RBD_domain_sf"/>
</dbReference>
<reference evidence="11" key="1">
    <citation type="submission" date="2023-04" db="EMBL/GenBank/DDBJ databases">
        <authorList>
            <person name="Vijverberg K."/>
            <person name="Xiong W."/>
            <person name="Schranz E."/>
        </authorList>
    </citation>
    <scope>NUCLEOTIDE SEQUENCE</scope>
</reference>
<gene>
    <name evidence="11" type="ORF">LSALG_LOCUS20773</name>
</gene>
<evidence type="ECO:0000256" key="4">
    <source>
        <dbReference type="ARBA" id="ARBA00022490"/>
    </source>
</evidence>
<dbReference type="EMBL" id="OX465080">
    <property type="protein sequence ID" value="CAI9281051.1"/>
    <property type="molecule type" value="Genomic_DNA"/>
</dbReference>
<feature type="domain" description="RRM" evidence="10">
    <location>
        <begin position="121"/>
        <end position="198"/>
    </location>
</feature>
<evidence type="ECO:0000256" key="6">
    <source>
        <dbReference type="ARBA" id="ARBA00022884"/>
    </source>
</evidence>
<dbReference type="Proteomes" id="UP001177003">
    <property type="component" value="Chromosome 4"/>
</dbReference>
<dbReference type="PANTHER" id="PTHR48025">
    <property type="entry name" value="OS02G0815200 PROTEIN"/>
    <property type="match status" value="1"/>
</dbReference>
<accession>A0AA36E2Y9</accession>
<evidence type="ECO:0000256" key="2">
    <source>
        <dbReference type="ARBA" id="ARBA00004496"/>
    </source>
</evidence>
<comment type="subcellular location">
    <subcellularLocation>
        <location evidence="2">Cytoplasm</location>
    </subcellularLocation>
    <subcellularLocation>
        <location evidence="1">Nucleus</location>
    </subcellularLocation>
</comment>
<keyword evidence="5" id="KW-0677">Repeat</keyword>
<dbReference type="GO" id="GO:0005737">
    <property type="term" value="C:cytoplasm"/>
    <property type="evidence" value="ECO:0007669"/>
    <property type="project" value="UniProtKB-SubCell"/>
</dbReference>
<dbReference type="PROSITE" id="PS50102">
    <property type="entry name" value="RRM"/>
    <property type="match status" value="4"/>
</dbReference>
<dbReference type="GO" id="GO:0005634">
    <property type="term" value="C:nucleus"/>
    <property type="evidence" value="ECO:0007669"/>
    <property type="project" value="UniProtKB-SubCell"/>
</dbReference>
<evidence type="ECO:0000313" key="11">
    <source>
        <dbReference type="EMBL" id="CAI9281051.1"/>
    </source>
</evidence>
<feature type="domain" description="RRM" evidence="10">
    <location>
        <begin position="307"/>
        <end position="384"/>
    </location>
</feature>
<keyword evidence="6 9" id="KW-0694">RNA-binding</keyword>